<dbReference type="PANTHER" id="PTHR38925:SF1">
    <property type="entry name" value="PROTEIN, PUTATIVE-RELATED"/>
    <property type="match status" value="1"/>
</dbReference>
<keyword evidence="3" id="KW-1185">Reference proteome</keyword>
<gene>
    <name evidence="2" type="ORF">SAY87_031899</name>
</gene>
<comment type="caution">
    <text evidence="2">The sequence shown here is derived from an EMBL/GenBank/DDBJ whole genome shotgun (WGS) entry which is preliminary data.</text>
</comment>
<keyword evidence="1" id="KW-0812">Transmembrane</keyword>
<keyword evidence="1" id="KW-0472">Membrane</keyword>
<protein>
    <submittedName>
        <fullName evidence="2">Uncharacterized protein</fullName>
    </submittedName>
</protein>
<evidence type="ECO:0000313" key="3">
    <source>
        <dbReference type="Proteomes" id="UP001345219"/>
    </source>
</evidence>
<evidence type="ECO:0000256" key="1">
    <source>
        <dbReference type="SAM" id="Phobius"/>
    </source>
</evidence>
<dbReference type="PANTHER" id="PTHR38925">
    <property type="entry name" value="PROTEIN, PUTATIVE-RELATED"/>
    <property type="match status" value="1"/>
</dbReference>
<dbReference type="AlphaFoldDB" id="A0AAN7KYK6"/>
<dbReference type="EMBL" id="JAXIOK010000005">
    <property type="protein sequence ID" value="KAK4771367.1"/>
    <property type="molecule type" value="Genomic_DNA"/>
</dbReference>
<evidence type="ECO:0000313" key="2">
    <source>
        <dbReference type="EMBL" id="KAK4771367.1"/>
    </source>
</evidence>
<feature type="transmembrane region" description="Helical" evidence="1">
    <location>
        <begin position="20"/>
        <end position="42"/>
    </location>
</feature>
<keyword evidence="1" id="KW-1133">Transmembrane helix</keyword>
<sequence length="115" mass="12498">MGLPVIALAKLNLMLLSSRSAITPALAIFVGPFLLKLSLGYVRLVRGSYSEFAIAVRLFVFQLGQVIDRTVAGQRGGRWQRAFRLVARRISDASGSRGPAIDVEDSLHTLSMLAL</sequence>
<accession>A0AAN7KYK6</accession>
<reference evidence="2 3" key="1">
    <citation type="journal article" date="2023" name="Hortic Res">
        <title>Pangenome of water caltrop reveals structural variations and asymmetric subgenome divergence after allopolyploidization.</title>
        <authorList>
            <person name="Zhang X."/>
            <person name="Chen Y."/>
            <person name="Wang L."/>
            <person name="Yuan Y."/>
            <person name="Fang M."/>
            <person name="Shi L."/>
            <person name="Lu R."/>
            <person name="Comes H.P."/>
            <person name="Ma Y."/>
            <person name="Chen Y."/>
            <person name="Huang G."/>
            <person name="Zhou Y."/>
            <person name="Zheng Z."/>
            <person name="Qiu Y."/>
        </authorList>
    </citation>
    <scope>NUCLEOTIDE SEQUENCE [LARGE SCALE GENOMIC DNA]</scope>
    <source>
        <tissue evidence="2">Roots</tissue>
    </source>
</reference>
<proteinExistence type="predicted"/>
<organism evidence="2 3">
    <name type="scientific">Trapa incisa</name>
    <dbReference type="NCBI Taxonomy" id="236973"/>
    <lineage>
        <taxon>Eukaryota</taxon>
        <taxon>Viridiplantae</taxon>
        <taxon>Streptophyta</taxon>
        <taxon>Embryophyta</taxon>
        <taxon>Tracheophyta</taxon>
        <taxon>Spermatophyta</taxon>
        <taxon>Magnoliopsida</taxon>
        <taxon>eudicotyledons</taxon>
        <taxon>Gunneridae</taxon>
        <taxon>Pentapetalae</taxon>
        <taxon>rosids</taxon>
        <taxon>malvids</taxon>
        <taxon>Myrtales</taxon>
        <taxon>Lythraceae</taxon>
        <taxon>Trapa</taxon>
    </lineage>
</organism>
<name>A0AAN7KYK6_9MYRT</name>
<dbReference type="Proteomes" id="UP001345219">
    <property type="component" value="Chromosome 24"/>
</dbReference>